<accession>A0A1Y5EMF5</accession>
<proteinExistence type="predicted"/>
<organism evidence="2 3">
    <name type="scientific">Colwellia psychrerythraea</name>
    <name type="common">Vibrio psychroerythus</name>
    <dbReference type="NCBI Taxonomy" id="28229"/>
    <lineage>
        <taxon>Bacteria</taxon>
        <taxon>Pseudomonadati</taxon>
        <taxon>Pseudomonadota</taxon>
        <taxon>Gammaproteobacteria</taxon>
        <taxon>Alteromonadales</taxon>
        <taxon>Colwelliaceae</taxon>
        <taxon>Colwellia</taxon>
    </lineage>
</organism>
<gene>
    <name evidence="2" type="ORF">A9Q75_04550</name>
</gene>
<dbReference type="EMBL" id="MAAF01000025">
    <property type="protein sequence ID" value="OUR83892.1"/>
    <property type="molecule type" value="Genomic_DNA"/>
</dbReference>
<dbReference type="Proteomes" id="UP000243053">
    <property type="component" value="Unassembled WGS sequence"/>
</dbReference>
<reference evidence="3" key="1">
    <citation type="journal article" date="2017" name="Proc. Natl. Acad. Sci. U.S.A.">
        <title>Simulation of Deepwater Horizon oil plume reveals substrate specialization within a complex community of hydrocarbon degraders.</title>
        <authorList>
            <person name="Hu P."/>
            <person name="Dubinsky E.A."/>
            <person name="Probst A.J."/>
            <person name="Wang J."/>
            <person name="Sieber C.M.K."/>
            <person name="Tom L.M."/>
            <person name="Gardinali P."/>
            <person name="Banfield J.F."/>
            <person name="Atlas R.M."/>
            <person name="Andersen G.L."/>
        </authorList>
    </citation>
    <scope>NUCLEOTIDE SEQUENCE [LARGE SCALE GENOMIC DNA]</scope>
</reference>
<comment type="caution">
    <text evidence="2">The sequence shown here is derived from an EMBL/GenBank/DDBJ whole genome shotgun (WGS) entry which is preliminary data.</text>
</comment>
<name>A0A1Y5EMF5_COLPS</name>
<protein>
    <submittedName>
        <fullName evidence="2">Uncharacterized protein</fullName>
    </submittedName>
</protein>
<feature type="signal peptide" evidence="1">
    <location>
        <begin position="1"/>
        <end position="18"/>
    </location>
</feature>
<feature type="chain" id="PRO_5012441341" evidence="1">
    <location>
        <begin position="19"/>
        <end position="133"/>
    </location>
</feature>
<sequence>MKTYVTLMLVLLSHSVTAANLSETNISEAEQQKIRIVKGIYQLTDGALALCPKENAASFNDTLSLFKQRFPEVMDLVKNSPYRPTVKQKNVEATTALTQQCLFKQRMLNNMIVTEEGKQTMTKALQTLTSGEN</sequence>
<dbReference type="AlphaFoldDB" id="A0A1Y5EMF5"/>
<evidence type="ECO:0000313" key="2">
    <source>
        <dbReference type="EMBL" id="OUR83892.1"/>
    </source>
</evidence>
<keyword evidence="1" id="KW-0732">Signal</keyword>
<evidence type="ECO:0000256" key="1">
    <source>
        <dbReference type="SAM" id="SignalP"/>
    </source>
</evidence>
<evidence type="ECO:0000313" key="3">
    <source>
        <dbReference type="Proteomes" id="UP000243053"/>
    </source>
</evidence>